<proteinExistence type="predicted"/>
<dbReference type="Proteomes" id="UP000195880">
    <property type="component" value="Chromosome"/>
</dbReference>
<dbReference type="RefSeq" id="WP_087884457.1">
    <property type="nucleotide sequence ID" value="NZ_CP021748.1"/>
</dbReference>
<feature type="region of interest" description="Disordered" evidence="1">
    <location>
        <begin position="274"/>
        <end position="302"/>
    </location>
</feature>
<dbReference type="eggNOG" id="ENOG5031D4H">
    <property type="taxonomic scope" value="Bacteria"/>
</dbReference>
<dbReference type="AlphaFoldDB" id="A0A1Z1WCC0"/>
<organism evidence="2 3">
    <name type="scientific">Streptomyces alboflavus</name>
    <dbReference type="NCBI Taxonomy" id="67267"/>
    <lineage>
        <taxon>Bacteria</taxon>
        <taxon>Bacillati</taxon>
        <taxon>Actinomycetota</taxon>
        <taxon>Actinomycetes</taxon>
        <taxon>Kitasatosporales</taxon>
        <taxon>Streptomycetaceae</taxon>
        <taxon>Streptomyces</taxon>
    </lineage>
</organism>
<feature type="region of interest" description="Disordered" evidence="1">
    <location>
        <begin position="136"/>
        <end position="167"/>
    </location>
</feature>
<protein>
    <submittedName>
        <fullName evidence="2">Uncharacterized protein</fullName>
    </submittedName>
</protein>
<evidence type="ECO:0000313" key="2">
    <source>
        <dbReference type="EMBL" id="ARX84085.1"/>
    </source>
</evidence>
<dbReference type="KEGG" id="salf:SMD44_03520"/>
<keyword evidence="3" id="KW-1185">Reference proteome</keyword>
<gene>
    <name evidence="2" type="ORF">SMD44_03520</name>
</gene>
<dbReference type="STRING" id="67267.GCA_000716675_05806"/>
<reference evidence="2 3" key="1">
    <citation type="submission" date="2017-05" db="EMBL/GenBank/DDBJ databases">
        <title>Streptomyces alboflavus Genome sequencing and assembly.</title>
        <authorList>
            <person name="Wang Y."/>
            <person name="Du B."/>
            <person name="Ding Y."/>
            <person name="Liu H."/>
            <person name="Hou Q."/>
            <person name="Liu K."/>
            <person name="Wang C."/>
            <person name="Yao L."/>
        </authorList>
    </citation>
    <scope>NUCLEOTIDE SEQUENCE [LARGE SCALE GENOMIC DNA]</scope>
    <source>
        <strain evidence="2 3">MDJK44</strain>
    </source>
</reference>
<name>A0A1Z1WCC0_9ACTN</name>
<accession>A0A1Z1WCC0</accession>
<evidence type="ECO:0000313" key="3">
    <source>
        <dbReference type="Proteomes" id="UP000195880"/>
    </source>
</evidence>
<feature type="region of interest" description="Disordered" evidence="1">
    <location>
        <begin position="1"/>
        <end position="34"/>
    </location>
</feature>
<evidence type="ECO:0000256" key="1">
    <source>
        <dbReference type="SAM" id="MobiDB-lite"/>
    </source>
</evidence>
<sequence length="323" mass="34385">MAYENSNAALPASAHPMAKPGYGKRSAPGQGPARARDFGHLPARAAYLAAFVDRLPEGAAMDVKTLAGAQPLYGQQAVRTALNELSRAGHLRRVRRLAQGEGDTGTGTRWVFRTYWTRTARDSEWWNRFLDGDAPSRAEARGGGAPDDVPEERHQPGTPPAPPSSAYSALAQLGRTAPQLILSAADCAALEDLAADWLARGATADHLIRALSAGLPEQVHAPRAFVQRRLLDKMPPVPPPSAPRTPHRTIMECTGCGVPGRPEALPEGLCRACRAPEGTGDPGSRGRPVPATPEPADVHRHATQVRRALAGPHRGRADCSGRQ</sequence>
<dbReference type="OrthoDB" id="4350229at2"/>
<dbReference type="EMBL" id="CP021748">
    <property type="protein sequence ID" value="ARX84085.1"/>
    <property type="molecule type" value="Genomic_DNA"/>
</dbReference>